<dbReference type="PANTHER" id="PTHR42847">
    <property type="entry name" value="ALKANESULFONATE MONOOXYGENASE"/>
    <property type="match status" value="1"/>
</dbReference>
<gene>
    <name evidence="6" type="ORF">BE17_08070</name>
</gene>
<keyword evidence="4" id="KW-0503">Monooxygenase</keyword>
<dbReference type="CDD" id="cd01094">
    <property type="entry name" value="Alkanesulfonate_monoxygenase"/>
    <property type="match status" value="1"/>
</dbReference>
<evidence type="ECO:0000256" key="4">
    <source>
        <dbReference type="ARBA" id="ARBA00023033"/>
    </source>
</evidence>
<evidence type="ECO:0000313" key="7">
    <source>
        <dbReference type="Proteomes" id="UP000075635"/>
    </source>
</evidence>
<keyword evidence="1" id="KW-0285">Flavoprotein</keyword>
<dbReference type="Proteomes" id="UP000075635">
    <property type="component" value="Unassembled WGS sequence"/>
</dbReference>
<dbReference type="InterPro" id="IPR011251">
    <property type="entry name" value="Luciferase-like_dom"/>
</dbReference>
<keyword evidence="3" id="KW-0560">Oxidoreductase</keyword>
<dbReference type="InterPro" id="IPR050172">
    <property type="entry name" value="SsuD_RutA_monooxygenase"/>
</dbReference>
<dbReference type="Pfam" id="PF00296">
    <property type="entry name" value="Bac_luciferase"/>
    <property type="match status" value="1"/>
</dbReference>
<dbReference type="GO" id="GO:0008726">
    <property type="term" value="F:alkanesulfonate monooxygenase activity"/>
    <property type="evidence" value="ECO:0007669"/>
    <property type="project" value="TreeGrafter"/>
</dbReference>
<dbReference type="EMBL" id="JEMB01001320">
    <property type="protein sequence ID" value="KYF88627.1"/>
    <property type="molecule type" value="Genomic_DNA"/>
</dbReference>
<protein>
    <recommendedName>
        <fullName evidence="5">Luciferase-like domain-containing protein</fullName>
    </recommendedName>
</protein>
<dbReference type="PANTHER" id="PTHR42847:SF4">
    <property type="entry name" value="ALKANESULFONATE MONOOXYGENASE-RELATED"/>
    <property type="match status" value="1"/>
</dbReference>
<name>A0A150S881_SORCE</name>
<organism evidence="6 7">
    <name type="scientific">Sorangium cellulosum</name>
    <name type="common">Polyangium cellulosum</name>
    <dbReference type="NCBI Taxonomy" id="56"/>
    <lineage>
        <taxon>Bacteria</taxon>
        <taxon>Pseudomonadati</taxon>
        <taxon>Myxococcota</taxon>
        <taxon>Polyangia</taxon>
        <taxon>Polyangiales</taxon>
        <taxon>Polyangiaceae</taxon>
        <taxon>Sorangium</taxon>
    </lineage>
</organism>
<evidence type="ECO:0000259" key="5">
    <source>
        <dbReference type="Pfam" id="PF00296"/>
    </source>
</evidence>
<dbReference type="InterPro" id="IPR036661">
    <property type="entry name" value="Luciferase-like_sf"/>
</dbReference>
<keyword evidence="2" id="KW-0288">FMN</keyword>
<sequence length="374" mass="40684">MSSDFLWYLPTHGDGRDLIGSAHHLEAEARRQRAPDINYLTQVALAAERAGFLATLIPTGSRCEDAWLVAAAVAQHTRRLKLLVAFRPGQMYPAVAAQSVATLQRITGDRLLLNVVTGGSAKEQRAYGDFLDHDARYERTAEFLDVVDKAFCGPGVNHEGAHFRIENGGLVEPLAVRPTIYFGGASEAAERVAAKHADVYLLWGETPSMLRDRIASMRRRAEDLGRAIRFGLRVHVVTRDTEEDAWREAKRLLDGIPPGAIEEAQRGLGSMESVGQARMLSLHAGKKLGVRELEVSPNLWAGVSLVRGGAGTALVGSHRQVAERIAEYEALGIDTFILSGYPNLEEAVRVGEDLLPLVSSSRRARAPLGIVSAS</sequence>
<proteinExistence type="predicted"/>
<accession>A0A150S881</accession>
<evidence type="ECO:0000256" key="3">
    <source>
        <dbReference type="ARBA" id="ARBA00023002"/>
    </source>
</evidence>
<dbReference type="SUPFAM" id="SSF51679">
    <property type="entry name" value="Bacterial luciferase-like"/>
    <property type="match status" value="1"/>
</dbReference>
<reference evidence="6 7" key="1">
    <citation type="submission" date="2014-02" db="EMBL/GenBank/DDBJ databases">
        <title>The small core and large imbalanced accessory genome model reveals a collaborative survival strategy of Sorangium cellulosum strains in nature.</title>
        <authorList>
            <person name="Han K."/>
            <person name="Peng R."/>
            <person name="Blom J."/>
            <person name="Li Y.-Z."/>
        </authorList>
    </citation>
    <scope>NUCLEOTIDE SEQUENCE [LARGE SCALE GENOMIC DNA]</scope>
    <source>
        <strain evidence="6 7">So0011-07</strain>
    </source>
</reference>
<dbReference type="AlphaFoldDB" id="A0A150S881"/>
<dbReference type="GO" id="GO:0046306">
    <property type="term" value="P:alkanesulfonate catabolic process"/>
    <property type="evidence" value="ECO:0007669"/>
    <property type="project" value="TreeGrafter"/>
</dbReference>
<comment type="caution">
    <text evidence="6">The sequence shown here is derived from an EMBL/GenBank/DDBJ whole genome shotgun (WGS) entry which is preliminary data.</text>
</comment>
<evidence type="ECO:0000256" key="1">
    <source>
        <dbReference type="ARBA" id="ARBA00022630"/>
    </source>
</evidence>
<evidence type="ECO:0000256" key="2">
    <source>
        <dbReference type="ARBA" id="ARBA00022643"/>
    </source>
</evidence>
<feature type="domain" description="Luciferase-like" evidence="5">
    <location>
        <begin position="27"/>
        <end position="334"/>
    </location>
</feature>
<evidence type="ECO:0000313" key="6">
    <source>
        <dbReference type="EMBL" id="KYF88627.1"/>
    </source>
</evidence>
<dbReference type="Gene3D" id="3.20.20.30">
    <property type="entry name" value="Luciferase-like domain"/>
    <property type="match status" value="1"/>
</dbReference>